<keyword evidence="2" id="KW-1185">Reference proteome</keyword>
<dbReference type="Proteomes" id="UP000821837">
    <property type="component" value="Unassembled WGS sequence"/>
</dbReference>
<comment type="caution">
    <text evidence="1">The sequence shown here is derived from an EMBL/GenBank/DDBJ whole genome shotgun (WGS) entry which is preliminary data.</text>
</comment>
<dbReference type="AlphaFoldDB" id="A0A9D4PC68"/>
<sequence>MEHIFWDCPADPPPEGIKTLVGSQNYWETLLTSPAPDVQVRVTARTQEVAFSTDGGPSGGVAEPITPSTYIKVLYCYSPCARDMRSRANVSTLLGYP</sequence>
<organism evidence="1 2">
    <name type="scientific">Rhipicephalus sanguineus</name>
    <name type="common">Brown dog tick</name>
    <name type="synonym">Ixodes sanguineus</name>
    <dbReference type="NCBI Taxonomy" id="34632"/>
    <lineage>
        <taxon>Eukaryota</taxon>
        <taxon>Metazoa</taxon>
        <taxon>Ecdysozoa</taxon>
        <taxon>Arthropoda</taxon>
        <taxon>Chelicerata</taxon>
        <taxon>Arachnida</taxon>
        <taxon>Acari</taxon>
        <taxon>Parasitiformes</taxon>
        <taxon>Ixodida</taxon>
        <taxon>Ixodoidea</taxon>
        <taxon>Ixodidae</taxon>
        <taxon>Rhipicephalinae</taxon>
        <taxon>Rhipicephalus</taxon>
        <taxon>Rhipicephalus</taxon>
    </lineage>
</organism>
<dbReference type="EMBL" id="JABSTV010001255">
    <property type="protein sequence ID" value="KAH7935035.1"/>
    <property type="molecule type" value="Genomic_DNA"/>
</dbReference>
<evidence type="ECO:0000313" key="2">
    <source>
        <dbReference type="Proteomes" id="UP000821837"/>
    </source>
</evidence>
<name>A0A9D4PC68_RHISA</name>
<evidence type="ECO:0000313" key="1">
    <source>
        <dbReference type="EMBL" id="KAH7935035.1"/>
    </source>
</evidence>
<protein>
    <submittedName>
        <fullName evidence="1">Uncharacterized protein</fullName>
    </submittedName>
</protein>
<reference evidence="1" key="1">
    <citation type="journal article" date="2020" name="Cell">
        <title>Large-Scale Comparative Analyses of Tick Genomes Elucidate Their Genetic Diversity and Vector Capacities.</title>
        <authorList>
            <consortium name="Tick Genome and Microbiome Consortium (TIGMIC)"/>
            <person name="Jia N."/>
            <person name="Wang J."/>
            <person name="Shi W."/>
            <person name="Du L."/>
            <person name="Sun Y."/>
            <person name="Zhan W."/>
            <person name="Jiang J.F."/>
            <person name="Wang Q."/>
            <person name="Zhang B."/>
            <person name="Ji P."/>
            <person name="Bell-Sakyi L."/>
            <person name="Cui X.M."/>
            <person name="Yuan T.T."/>
            <person name="Jiang B.G."/>
            <person name="Yang W.F."/>
            <person name="Lam T.T."/>
            <person name="Chang Q.C."/>
            <person name="Ding S.J."/>
            <person name="Wang X.J."/>
            <person name="Zhu J.G."/>
            <person name="Ruan X.D."/>
            <person name="Zhao L."/>
            <person name="Wei J.T."/>
            <person name="Ye R.Z."/>
            <person name="Que T.C."/>
            <person name="Du C.H."/>
            <person name="Zhou Y.H."/>
            <person name="Cheng J.X."/>
            <person name="Dai P.F."/>
            <person name="Guo W.B."/>
            <person name="Han X.H."/>
            <person name="Huang E.J."/>
            <person name="Li L.F."/>
            <person name="Wei W."/>
            <person name="Gao Y.C."/>
            <person name="Liu J.Z."/>
            <person name="Shao H.Z."/>
            <person name="Wang X."/>
            <person name="Wang C.C."/>
            <person name="Yang T.C."/>
            <person name="Huo Q.B."/>
            <person name="Li W."/>
            <person name="Chen H.Y."/>
            <person name="Chen S.E."/>
            <person name="Zhou L.G."/>
            <person name="Ni X.B."/>
            <person name="Tian J.H."/>
            <person name="Sheng Y."/>
            <person name="Liu T."/>
            <person name="Pan Y.S."/>
            <person name="Xia L.Y."/>
            <person name="Li J."/>
            <person name="Zhao F."/>
            <person name="Cao W.C."/>
        </authorList>
    </citation>
    <scope>NUCLEOTIDE SEQUENCE</scope>
    <source>
        <strain evidence="1">Rsan-2018</strain>
    </source>
</reference>
<proteinExistence type="predicted"/>
<gene>
    <name evidence="1" type="ORF">HPB52_003190</name>
</gene>
<accession>A0A9D4PC68</accession>
<reference evidence="1" key="2">
    <citation type="submission" date="2021-09" db="EMBL/GenBank/DDBJ databases">
        <authorList>
            <person name="Jia N."/>
            <person name="Wang J."/>
            <person name="Shi W."/>
            <person name="Du L."/>
            <person name="Sun Y."/>
            <person name="Zhan W."/>
            <person name="Jiang J."/>
            <person name="Wang Q."/>
            <person name="Zhang B."/>
            <person name="Ji P."/>
            <person name="Sakyi L.B."/>
            <person name="Cui X."/>
            <person name="Yuan T."/>
            <person name="Jiang B."/>
            <person name="Yang W."/>
            <person name="Lam T.T.-Y."/>
            <person name="Chang Q."/>
            <person name="Ding S."/>
            <person name="Wang X."/>
            <person name="Zhu J."/>
            <person name="Ruan X."/>
            <person name="Zhao L."/>
            <person name="Wei J."/>
            <person name="Que T."/>
            <person name="Du C."/>
            <person name="Cheng J."/>
            <person name="Dai P."/>
            <person name="Han X."/>
            <person name="Huang E."/>
            <person name="Gao Y."/>
            <person name="Liu J."/>
            <person name="Shao H."/>
            <person name="Ye R."/>
            <person name="Li L."/>
            <person name="Wei W."/>
            <person name="Wang X."/>
            <person name="Wang C."/>
            <person name="Huo Q."/>
            <person name="Li W."/>
            <person name="Guo W."/>
            <person name="Chen H."/>
            <person name="Chen S."/>
            <person name="Zhou L."/>
            <person name="Zhou L."/>
            <person name="Ni X."/>
            <person name="Tian J."/>
            <person name="Zhou Y."/>
            <person name="Sheng Y."/>
            <person name="Liu T."/>
            <person name="Pan Y."/>
            <person name="Xia L."/>
            <person name="Li J."/>
            <person name="Zhao F."/>
            <person name="Cao W."/>
        </authorList>
    </citation>
    <scope>NUCLEOTIDE SEQUENCE</scope>
    <source>
        <strain evidence="1">Rsan-2018</strain>
        <tissue evidence="1">Larvae</tissue>
    </source>
</reference>